<organism evidence="3">
    <name type="scientific">uncultured virus</name>
    <dbReference type="NCBI Taxonomy" id="340016"/>
    <lineage>
        <taxon>Viruses</taxon>
        <taxon>environmental samples</taxon>
    </lineage>
</organism>
<dbReference type="GO" id="GO:0051087">
    <property type="term" value="F:protein-folding chaperone binding"/>
    <property type="evidence" value="ECO:0007669"/>
    <property type="project" value="TreeGrafter"/>
</dbReference>
<proteinExistence type="inferred from homology"/>
<sequence length="97" mass="10616">MSLEALFDAVIVKPIEEEETMYGNIVVPDLGKDRNEKGEVVAIGPGKPTVTGTFIETQVQVGDVVILPTMGFTKLEYDGEEYYIGPENSILAKIKPE</sequence>
<dbReference type="FunFam" id="2.30.33.40:FF:000001">
    <property type="entry name" value="10 kDa chaperonin"/>
    <property type="match status" value="1"/>
</dbReference>
<dbReference type="PRINTS" id="PR00297">
    <property type="entry name" value="CHAPERONIN10"/>
</dbReference>
<evidence type="ECO:0000256" key="2">
    <source>
        <dbReference type="ARBA" id="ARBA00023186"/>
    </source>
</evidence>
<dbReference type="CDD" id="cd00320">
    <property type="entry name" value="cpn10"/>
    <property type="match status" value="1"/>
</dbReference>
<dbReference type="Gene3D" id="2.30.33.40">
    <property type="entry name" value="GroES chaperonin"/>
    <property type="match status" value="1"/>
</dbReference>
<protein>
    <submittedName>
        <fullName evidence="3">Co-chaperonin GroES</fullName>
    </submittedName>
</protein>
<dbReference type="GO" id="GO:0044183">
    <property type="term" value="F:protein folding chaperone"/>
    <property type="evidence" value="ECO:0007669"/>
    <property type="project" value="InterPro"/>
</dbReference>
<gene>
    <name evidence="3" type="primary">groES</name>
</gene>
<dbReference type="GO" id="GO:0005524">
    <property type="term" value="F:ATP binding"/>
    <property type="evidence" value="ECO:0007669"/>
    <property type="project" value="InterPro"/>
</dbReference>
<dbReference type="Pfam" id="PF00166">
    <property type="entry name" value="Cpn10"/>
    <property type="match status" value="1"/>
</dbReference>
<dbReference type="SMART" id="SM00883">
    <property type="entry name" value="Cpn10"/>
    <property type="match status" value="1"/>
</dbReference>
<accession>A0A221S2N3</accession>
<dbReference type="GO" id="GO:0051082">
    <property type="term" value="F:unfolded protein binding"/>
    <property type="evidence" value="ECO:0007669"/>
    <property type="project" value="TreeGrafter"/>
</dbReference>
<dbReference type="EMBL" id="KU970584">
    <property type="protein sequence ID" value="ASN63178.1"/>
    <property type="molecule type" value="Genomic_DNA"/>
</dbReference>
<dbReference type="PANTHER" id="PTHR10772:SF58">
    <property type="entry name" value="CO-CHAPERONIN GROES"/>
    <property type="match status" value="1"/>
</dbReference>
<dbReference type="EMBL" id="KU970805">
    <property type="protein sequence ID" value="ASN63399.1"/>
    <property type="molecule type" value="Genomic_DNA"/>
</dbReference>
<dbReference type="SUPFAM" id="SSF50129">
    <property type="entry name" value="GroES-like"/>
    <property type="match status" value="1"/>
</dbReference>
<reference evidence="3" key="1">
    <citation type="submission" date="2016-03" db="EMBL/GenBank/DDBJ databases">
        <title>Novel chaperonins are prevalent in the virioplankton and link to viral biology and ecology.</title>
        <authorList>
            <person name="Marine R.L."/>
            <person name="Nasko D.J."/>
            <person name="Polson S.W."/>
            <person name="Wommack K.E."/>
        </authorList>
    </citation>
    <scope>NUCLEOTIDE SEQUENCE</scope>
</reference>
<comment type="similarity">
    <text evidence="1">Belongs to the GroES chaperonin family.</text>
</comment>
<evidence type="ECO:0000313" key="3">
    <source>
        <dbReference type="EMBL" id="ASN63178.1"/>
    </source>
</evidence>
<dbReference type="InterPro" id="IPR020818">
    <property type="entry name" value="Chaperonin_GroES"/>
</dbReference>
<evidence type="ECO:0000256" key="1">
    <source>
        <dbReference type="ARBA" id="ARBA00006975"/>
    </source>
</evidence>
<dbReference type="GO" id="GO:0046872">
    <property type="term" value="F:metal ion binding"/>
    <property type="evidence" value="ECO:0007669"/>
    <property type="project" value="TreeGrafter"/>
</dbReference>
<dbReference type="PANTHER" id="PTHR10772">
    <property type="entry name" value="10 KDA HEAT SHOCK PROTEIN"/>
    <property type="match status" value="1"/>
</dbReference>
<dbReference type="InterPro" id="IPR037124">
    <property type="entry name" value="Chaperonin_GroES_sf"/>
</dbReference>
<dbReference type="InterPro" id="IPR011032">
    <property type="entry name" value="GroES-like_sf"/>
</dbReference>
<name>A0A221S2N3_9VIRU</name>
<keyword evidence="2" id="KW-0143">Chaperone</keyword>